<evidence type="ECO:0000313" key="5">
    <source>
        <dbReference type="EMBL" id="KAF4676100.1"/>
    </source>
</evidence>
<comment type="subcellular location">
    <subcellularLocation>
        <location evidence="3">Cytoplasm</location>
        <location evidence="3">Cytoskeleton</location>
    </subcellularLocation>
</comment>
<feature type="coiled-coil region" evidence="4">
    <location>
        <begin position="117"/>
        <end position="151"/>
    </location>
</feature>
<dbReference type="EMBL" id="JAAPAO010000038">
    <property type="protein sequence ID" value="KAF4676100.1"/>
    <property type="molecule type" value="Genomic_DNA"/>
</dbReference>
<protein>
    <recommendedName>
        <fullName evidence="3">Tubulin-specific chaperone A</fullName>
    </recommendedName>
</protein>
<comment type="subunit">
    <text evidence="3">Supercomplex made of cofactors A to E. Cofactors A and D function by capturing and stabilizing tubulin in a quasi-native conformation. Cofactor E binds to the cofactor D-tubulin complex; interaction with cofactor C then causes the release of tubulin polypeptides that are committed to the native state.</text>
</comment>
<sequence>MTVEQKRPCGPPKDPKVKKLYVAANALRRIIKDAKYYREEEDRLRAKRRERLEKGGDADLLAADLKQMDEVIKETQAMSPVVHDQFVAAYKVLFTMLSDGTYPDAPAEGDNSDEPTEEQKQILLARLELENAEKEDLLRDVQGEIKAARDRRTVEVDDDEEY</sequence>
<evidence type="ECO:0000256" key="3">
    <source>
        <dbReference type="RuleBase" id="RU364030"/>
    </source>
</evidence>
<evidence type="ECO:0000256" key="2">
    <source>
        <dbReference type="ARBA" id="ARBA00023186"/>
    </source>
</evidence>
<keyword evidence="6" id="KW-1185">Reference proteome</keyword>
<keyword evidence="4" id="KW-0175">Coiled coil</keyword>
<dbReference type="Gene3D" id="1.20.58.90">
    <property type="match status" value="1"/>
</dbReference>
<dbReference type="GO" id="GO:0048487">
    <property type="term" value="F:beta-tubulin binding"/>
    <property type="evidence" value="ECO:0007669"/>
    <property type="project" value="InterPro"/>
</dbReference>
<dbReference type="OrthoDB" id="10442302at2759"/>
<dbReference type="InterPro" id="IPR004226">
    <property type="entry name" value="TBCA"/>
</dbReference>
<evidence type="ECO:0000256" key="4">
    <source>
        <dbReference type="SAM" id="Coils"/>
    </source>
</evidence>
<gene>
    <name evidence="5" type="ORF">FOL47_006708</name>
</gene>
<dbReference type="InterPro" id="IPR036126">
    <property type="entry name" value="TBCA_sf"/>
</dbReference>
<evidence type="ECO:0000313" key="6">
    <source>
        <dbReference type="Proteomes" id="UP000591131"/>
    </source>
</evidence>
<dbReference type="Pfam" id="PF02970">
    <property type="entry name" value="TBCA"/>
    <property type="match status" value="1"/>
</dbReference>
<dbReference type="SUPFAM" id="SSF46988">
    <property type="entry name" value="Tubulin chaperone cofactor A"/>
    <property type="match status" value="1"/>
</dbReference>
<comment type="similarity">
    <text evidence="1 3">Belongs to the TBCA family.</text>
</comment>
<keyword evidence="2 3" id="KW-0143">Chaperone</keyword>
<keyword evidence="3" id="KW-0206">Cytoskeleton</keyword>
<dbReference type="Proteomes" id="UP000591131">
    <property type="component" value="Unassembled WGS sequence"/>
</dbReference>
<keyword evidence="3" id="KW-0493">Microtubule</keyword>
<dbReference type="GO" id="GO:0007021">
    <property type="term" value="P:tubulin complex assembly"/>
    <property type="evidence" value="ECO:0007669"/>
    <property type="project" value="UniProtKB-UniRule"/>
</dbReference>
<organism evidence="5 6">
    <name type="scientific">Perkinsus chesapeaki</name>
    <name type="common">Clam parasite</name>
    <name type="synonym">Perkinsus andrewsi</name>
    <dbReference type="NCBI Taxonomy" id="330153"/>
    <lineage>
        <taxon>Eukaryota</taxon>
        <taxon>Sar</taxon>
        <taxon>Alveolata</taxon>
        <taxon>Perkinsozoa</taxon>
        <taxon>Perkinsea</taxon>
        <taxon>Perkinsida</taxon>
        <taxon>Perkinsidae</taxon>
        <taxon>Perkinsus</taxon>
    </lineage>
</organism>
<dbReference type="AlphaFoldDB" id="A0A7J6MY18"/>
<keyword evidence="3" id="KW-0963">Cytoplasm</keyword>
<dbReference type="GO" id="GO:0007023">
    <property type="term" value="P:post-chaperonin tubulin folding pathway"/>
    <property type="evidence" value="ECO:0007669"/>
    <property type="project" value="UniProtKB-UniRule"/>
</dbReference>
<name>A0A7J6MY18_PERCH</name>
<dbReference type="GO" id="GO:0005874">
    <property type="term" value="C:microtubule"/>
    <property type="evidence" value="ECO:0007669"/>
    <property type="project" value="UniProtKB-KW"/>
</dbReference>
<proteinExistence type="inferred from homology"/>
<comment type="caution">
    <text evidence="5">The sequence shown here is derived from an EMBL/GenBank/DDBJ whole genome shotgun (WGS) entry which is preliminary data.</text>
</comment>
<accession>A0A7J6MY18</accession>
<reference evidence="5 6" key="1">
    <citation type="submission" date="2020-04" db="EMBL/GenBank/DDBJ databases">
        <title>Perkinsus chesapeaki whole genome sequence.</title>
        <authorList>
            <person name="Bogema D.R."/>
        </authorList>
    </citation>
    <scope>NUCLEOTIDE SEQUENCE [LARGE SCALE GENOMIC DNA]</scope>
    <source>
        <strain evidence="5">ATCC PRA-425</strain>
    </source>
</reference>
<evidence type="ECO:0000256" key="1">
    <source>
        <dbReference type="ARBA" id="ARBA00006806"/>
    </source>
</evidence>